<name>A0A166D8B7_9AGAM</name>
<feature type="region of interest" description="Disordered" evidence="1">
    <location>
        <begin position="58"/>
        <end position="81"/>
    </location>
</feature>
<protein>
    <submittedName>
        <fullName evidence="2">Uncharacterized protein</fullName>
    </submittedName>
</protein>
<feature type="region of interest" description="Disordered" evidence="1">
    <location>
        <begin position="241"/>
        <end position="277"/>
    </location>
</feature>
<sequence length="277" mass="29492">MVACPTCIGGCAHYPPPTPRLPTIPLPPVSSSYYGSRVAGMSSSSYYPYHNVIASGASATSSNHSSSRSHHGYPTRTPSALSSHSSLSSLSSAYIPSSPSPSYSSFSSGSSSLRLNPFLLRPSIAIDLTQLPPDLPERLLSQVDLRAPATHPPVRQLSLSLDITHSASSQSLHSNTILIERSEGVRCIDVLRRAAEYITLSKFSEKESQGLAVTLLANATAPAPGVLGAGLRETQHVRVPRRPADLLSRGSPFTGITQTSRQSASDDKPSFRMQLRS</sequence>
<dbReference type="Proteomes" id="UP000076798">
    <property type="component" value="Unassembled WGS sequence"/>
</dbReference>
<keyword evidence="3" id="KW-1185">Reference proteome</keyword>
<feature type="compositionally biased region" description="Polar residues" evidence="1">
    <location>
        <begin position="254"/>
        <end position="263"/>
    </location>
</feature>
<accession>A0A166D8B7</accession>
<evidence type="ECO:0000256" key="1">
    <source>
        <dbReference type="SAM" id="MobiDB-lite"/>
    </source>
</evidence>
<proteinExistence type="predicted"/>
<reference evidence="2 3" key="1">
    <citation type="journal article" date="2016" name="Mol. Biol. Evol.">
        <title>Comparative Genomics of Early-Diverging Mushroom-Forming Fungi Provides Insights into the Origins of Lignocellulose Decay Capabilities.</title>
        <authorList>
            <person name="Nagy L.G."/>
            <person name="Riley R."/>
            <person name="Tritt A."/>
            <person name="Adam C."/>
            <person name="Daum C."/>
            <person name="Floudas D."/>
            <person name="Sun H."/>
            <person name="Yadav J.S."/>
            <person name="Pangilinan J."/>
            <person name="Larsson K.H."/>
            <person name="Matsuura K."/>
            <person name="Barry K."/>
            <person name="Labutti K."/>
            <person name="Kuo R."/>
            <person name="Ohm R.A."/>
            <person name="Bhattacharya S.S."/>
            <person name="Shirouzu T."/>
            <person name="Yoshinaga Y."/>
            <person name="Martin F.M."/>
            <person name="Grigoriev I.V."/>
            <person name="Hibbett D.S."/>
        </authorList>
    </citation>
    <scope>NUCLEOTIDE SEQUENCE [LARGE SCALE GENOMIC DNA]</scope>
    <source>
        <strain evidence="2 3">HHB10207 ss-3</strain>
    </source>
</reference>
<evidence type="ECO:0000313" key="2">
    <source>
        <dbReference type="EMBL" id="KZT38245.1"/>
    </source>
</evidence>
<dbReference type="AlphaFoldDB" id="A0A166D8B7"/>
<evidence type="ECO:0000313" key="3">
    <source>
        <dbReference type="Proteomes" id="UP000076798"/>
    </source>
</evidence>
<organism evidence="2 3">
    <name type="scientific">Sistotremastrum suecicum HHB10207 ss-3</name>
    <dbReference type="NCBI Taxonomy" id="1314776"/>
    <lineage>
        <taxon>Eukaryota</taxon>
        <taxon>Fungi</taxon>
        <taxon>Dikarya</taxon>
        <taxon>Basidiomycota</taxon>
        <taxon>Agaricomycotina</taxon>
        <taxon>Agaricomycetes</taxon>
        <taxon>Sistotremastrales</taxon>
        <taxon>Sistotremastraceae</taxon>
        <taxon>Sistotremastrum</taxon>
    </lineage>
</organism>
<gene>
    <name evidence="2" type="ORF">SISSUDRAFT_1047361</name>
</gene>
<dbReference type="EMBL" id="KV428067">
    <property type="protein sequence ID" value="KZT38245.1"/>
    <property type="molecule type" value="Genomic_DNA"/>
</dbReference>